<proteinExistence type="predicted"/>
<name>A0A369L053_9BACT</name>
<evidence type="ECO:0000313" key="2">
    <source>
        <dbReference type="Proteomes" id="UP000253934"/>
    </source>
</evidence>
<dbReference type="AlphaFoldDB" id="A0A369L053"/>
<comment type="caution">
    <text evidence="1">The sequence shown here is derived from an EMBL/GenBank/DDBJ whole genome shotgun (WGS) entry which is preliminary data.</text>
</comment>
<dbReference type="EMBL" id="QOVW01000001">
    <property type="protein sequence ID" value="RDB37354.1"/>
    <property type="molecule type" value="Genomic_DNA"/>
</dbReference>
<accession>A0A369L053</accession>
<gene>
    <name evidence="1" type="ORF">DCC88_00065</name>
</gene>
<dbReference type="Proteomes" id="UP000253934">
    <property type="component" value="Unassembled WGS sequence"/>
</dbReference>
<organism evidence="1 2">
    <name type="scientific">Spirobacillus cienkowskii</name>
    <dbReference type="NCBI Taxonomy" id="495820"/>
    <lineage>
        <taxon>Bacteria</taxon>
        <taxon>Pseudomonadati</taxon>
        <taxon>Bdellovibrionota</taxon>
        <taxon>Oligoflexia</taxon>
        <taxon>Silvanigrellales</taxon>
        <taxon>Spirobacillus</taxon>
    </lineage>
</organism>
<protein>
    <submittedName>
        <fullName evidence="1">Uncharacterized protein</fullName>
    </submittedName>
</protein>
<reference evidence="1" key="1">
    <citation type="submission" date="2018-04" db="EMBL/GenBank/DDBJ databases">
        <title>Draft genome sequence of the Candidatus Spirobacillus cienkowskii, a pathogen of freshwater Daphnia species, reconstructed from hemolymph metagenomic reads.</title>
        <authorList>
            <person name="Bresciani L."/>
            <person name="Lemos L.N."/>
            <person name="Wale N."/>
            <person name="Lin J.Y."/>
            <person name="Fernandes G.R."/>
            <person name="Duffy M.A."/>
            <person name="Rodrigues J.M."/>
        </authorList>
    </citation>
    <scope>NUCLEOTIDE SEQUENCE [LARGE SCALE GENOMIC DNA]</scope>
    <source>
        <strain evidence="1">Binning01</strain>
    </source>
</reference>
<sequence length="123" mass="14988">MKKAENISLFNLNPNDIVFFSDGQKRKVKKLNFENYKGIYYFDLEFYKSIEVCRESKILSNNYLFFMDGKYIEDINNNCNNIVQIDNKKIRKSFLKKCFFYYQKIPNFNVESFFKYFKKYASN</sequence>
<keyword evidence="2" id="KW-1185">Reference proteome</keyword>
<evidence type="ECO:0000313" key="1">
    <source>
        <dbReference type="EMBL" id="RDB37354.1"/>
    </source>
</evidence>